<reference evidence="3 4" key="1">
    <citation type="submission" date="2021-01" db="EMBL/GenBank/DDBJ databases">
        <title>Whole genome shotgun sequence of Planotetraspora mira NBRC 15435.</title>
        <authorList>
            <person name="Komaki H."/>
            <person name="Tamura T."/>
        </authorList>
    </citation>
    <scope>NUCLEOTIDE SEQUENCE [LARGE SCALE GENOMIC DNA]</scope>
    <source>
        <strain evidence="3 4">NBRC 15435</strain>
    </source>
</reference>
<evidence type="ECO:0000313" key="4">
    <source>
        <dbReference type="Proteomes" id="UP000650628"/>
    </source>
</evidence>
<organism evidence="3 4">
    <name type="scientific">Planotetraspora mira</name>
    <dbReference type="NCBI Taxonomy" id="58121"/>
    <lineage>
        <taxon>Bacteria</taxon>
        <taxon>Bacillati</taxon>
        <taxon>Actinomycetota</taxon>
        <taxon>Actinomycetes</taxon>
        <taxon>Streptosporangiales</taxon>
        <taxon>Streptosporangiaceae</taxon>
        <taxon>Planotetraspora</taxon>
    </lineage>
</organism>
<feature type="signal peptide" evidence="2">
    <location>
        <begin position="1"/>
        <end position="33"/>
    </location>
</feature>
<keyword evidence="2" id="KW-0732">Signal</keyword>
<dbReference type="Proteomes" id="UP000650628">
    <property type="component" value="Unassembled WGS sequence"/>
</dbReference>
<sequence>MACADNGQGRANLAWGSLAVVLTLVLCSCSSGADRASPSTGTSPTAIAETTTAATDEPTAPATEEAATETPEIEETVDQPQEKSLVGGSYEVTIKGTTGWADFQRAGTVRILDTISEVGTTNEVNVVDLCLISGFPGAQPEAGAIWFSSNSGCDPGASAANIDLAYVEVDGQTVTVRPDELVAATLGNNFTAGSGLAAGIYAPVSGQMSITVDEGGNLTGSVDIMGYGGAGFGQIRYQAEISGNRV</sequence>
<name>A0A8J3XAG7_9ACTN</name>
<evidence type="ECO:0000256" key="1">
    <source>
        <dbReference type="SAM" id="MobiDB-lite"/>
    </source>
</evidence>
<gene>
    <name evidence="3" type="ORF">Pmi06nite_74070</name>
</gene>
<protein>
    <recommendedName>
        <fullName evidence="5">DUF4352 domain-containing protein</fullName>
    </recommendedName>
</protein>
<keyword evidence="4" id="KW-1185">Reference proteome</keyword>
<evidence type="ECO:0008006" key="5">
    <source>
        <dbReference type="Google" id="ProtNLM"/>
    </source>
</evidence>
<feature type="compositionally biased region" description="Low complexity" evidence="1">
    <location>
        <begin position="44"/>
        <end position="70"/>
    </location>
</feature>
<accession>A0A8J3XAG7</accession>
<evidence type="ECO:0000313" key="3">
    <source>
        <dbReference type="EMBL" id="GII33965.1"/>
    </source>
</evidence>
<feature type="region of interest" description="Disordered" evidence="1">
    <location>
        <begin position="33"/>
        <end position="85"/>
    </location>
</feature>
<feature type="chain" id="PRO_5039387516" description="DUF4352 domain-containing protein" evidence="2">
    <location>
        <begin position="34"/>
        <end position="246"/>
    </location>
</feature>
<dbReference type="AlphaFoldDB" id="A0A8J3XAG7"/>
<dbReference type="EMBL" id="BOOO01000044">
    <property type="protein sequence ID" value="GII33965.1"/>
    <property type="molecule type" value="Genomic_DNA"/>
</dbReference>
<evidence type="ECO:0000256" key="2">
    <source>
        <dbReference type="SAM" id="SignalP"/>
    </source>
</evidence>
<comment type="caution">
    <text evidence="3">The sequence shown here is derived from an EMBL/GenBank/DDBJ whole genome shotgun (WGS) entry which is preliminary data.</text>
</comment>
<proteinExistence type="predicted"/>